<keyword evidence="3" id="KW-0862">Zinc</keyword>
<name>A0A382MSS4_9ZZZZ</name>
<accession>A0A382MSS4</accession>
<dbReference type="InterPro" id="IPR006913">
    <property type="entry name" value="CENP-V/GFA"/>
</dbReference>
<dbReference type="PANTHER" id="PTHR28620">
    <property type="entry name" value="CENTROMERE PROTEIN V"/>
    <property type="match status" value="1"/>
</dbReference>
<dbReference type="PANTHER" id="PTHR28620:SF1">
    <property type="entry name" value="CENP-V_GFA DOMAIN-CONTAINING PROTEIN"/>
    <property type="match status" value="1"/>
</dbReference>
<organism evidence="5">
    <name type="scientific">marine metagenome</name>
    <dbReference type="NCBI Taxonomy" id="408172"/>
    <lineage>
        <taxon>unclassified sequences</taxon>
        <taxon>metagenomes</taxon>
        <taxon>ecological metagenomes</taxon>
    </lineage>
</organism>
<keyword evidence="2" id="KW-0479">Metal-binding</keyword>
<gene>
    <name evidence="5" type="ORF">METZ01_LOCUS304312</name>
</gene>
<dbReference type="AlphaFoldDB" id="A0A382MSS4"/>
<evidence type="ECO:0000259" key="4">
    <source>
        <dbReference type="PROSITE" id="PS51891"/>
    </source>
</evidence>
<dbReference type="Gene3D" id="2.170.150.70">
    <property type="match status" value="1"/>
</dbReference>
<evidence type="ECO:0000313" key="5">
    <source>
        <dbReference type="EMBL" id="SVC51458.1"/>
    </source>
</evidence>
<sequence length="81" mass="9164">ALMNTEPISPANLIIEAEEGVLGLYEFETKTAKHHFCKRCGIYTFHQTRSQPGFYRINIGCIEGIDPFSLETDLFDGKNLL</sequence>
<dbReference type="InterPro" id="IPR052355">
    <property type="entry name" value="CENP-V-like"/>
</dbReference>
<dbReference type="PROSITE" id="PS51891">
    <property type="entry name" value="CENP_V_GFA"/>
    <property type="match status" value="1"/>
</dbReference>
<dbReference type="SUPFAM" id="SSF51316">
    <property type="entry name" value="Mss4-like"/>
    <property type="match status" value="1"/>
</dbReference>
<dbReference type="GO" id="GO:0016846">
    <property type="term" value="F:carbon-sulfur lyase activity"/>
    <property type="evidence" value="ECO:0007669"/>
    <property type="project" value="InterPro"/>
</dbReference>
<comment type="similarity">
    <text evidence="1">Belongs to the Gfa family.</text>
</comment>
<dbReference type="EMBL" id="UINC01095403">
    <property type="protein sequence ID" value="SVC51458.1"/>
    <property type="molecule type" value="Genomic_DNA"/>
</dbReference>
<evidence type="ECO:0000256" key="2">
    <source>
        <dbReference type="ARBA" id="ARBA00022723"/>
    </source>
</evidence>
<evidence type="ECO:0000256" key="1">
    <source>
        <dbReference type="ARBA" id="ARBA00005495"/>
    </source>
</evidence>
<dbReference type="InterPro" id="IPR011057">
    <property type="entry name" value="Mss4-like_sf"/>
</dbReference>
<proteinExistence type="inferred from homology"/>
<evidence type="ECO:0000256" key="3">
    <source>
        <dbReference type="ARBA" id="ARBA00022833"/>
    </source>
</evidence>
<reference evidence="5" key="1">
    <citation type="submission" date="2018-05" db="EMBL/GenBank/DDBJ databases">
        <authorList>
            <person name="Lanie J.A."/>
            <person name="Ng W.-L."/>
            <person name="Kazmierczak K.M."/>
            <person name="Andrzejewski T.M."/>
            <person name="Davidsen T.M."/>
            <person name="Wayne K.J."/>
            <person name="Tettelin H."/>
            <person name="Glass J.I."/>
            <person name="Rusch D."/>
            <person name="Podicherti R."/>
            <person name="Tsui H.-C.T."/>
            <person name="Winkler M.E."/>
        </authorList>
    </citation>
    <scope>NUCLEOTIDE SEQUENCE</scope>
</reference>
<dbReference type="GO" id="GO:0046872">
    <property type="term" value="F:metal ion binding"/>
    <property type="evidence" value="ECO:0007669"/>
    <property type="project" value="UniProtKB-KW"/>
</dbReference>
<feature type="non-terminal residue" evidence="5">
    <location>
        <position position="1"/>
    </location>
</feature>
<protein>
    <recommendedName>
        <fullName evidence="4">CENP-V/GFA domain-containing protein</fullName>
    </recommendedName>
</protein>
<feature type="domain" description="CENP-V/GFA" evidence="4">
    <location>
        <begin position="1"/>
        <end position="76"/>
    </location>
</feature>